<dbReference type="PANTHER" id="PTHR43048">
    <property type="entry name" value="METHYLMALONYL-COA EPIMERASE"/>
    <property type="match status" value="1"/>
</dbReference>
<dbReference type="GO" id="GO:0004493">
    <property type="term" value="F:methylmalonyl-CoA epimerase activity"/>
    <property type="evidence" value="ECO:0007669"/>
    <property type="project" value="TreeGrafter"/>
</dbReference>
<dbReference type="AlphaFoldDB" id="A0A3C1KRX4"/>
<comment type="caution">
    <text evidence="3">The sequence shown here is derived from an EMBL/GenBank/DDBJ whole genome shotgun (WGS) entry which is preliminary data.</text>
</comment>
<evidence type="ECO:0000313" key="3">
    <source>
        <dbReference type="EMBL" id="HAN29094.1"/>
    </source>
</evidence>
<organism evidence="3 4">
    <name type="scientific">Haliea salexigens</name>
    <dbReference type="NCBI Taxonomy" id="287487"/>
    <lineage>
        <taxon>Bacteria</taxon>
        <taxon>Pseudomonadati</taxon>
        <taxon>Pseudomonadota</taxon>
        <taxon>Gammaproteobacteria</taxon>
        <taxon>Cellvibrionales</taxon>
        <taxon>Halieaceae</taxon>
        <taxon>Haliea</taxon>
    </lineage>
</organism>
<accession>A0A3C1KRX4</accession>
<dbReference type="Gene3D" id="3.10.180.10">
    <property type="entry name" value="2,3-Dihydroxybiphenyl 1,2-Dioxygenase, domain 1"/>
    <property type="match status" value="2"/>
</dbReference>
<protein>
    <recommendedName>
        <fullName evidence="2">VOC domain-containing protein</fullName>
    </recommendedName>
</protein>
<dbReference type="EMBL" id="DMND01000210">
    <property type="protein sequence ID" value="HAN29094.1"/>
    <property type="molecule type" value="Genomic_DNA"/>
</dbReference>
<evidence type="ECO:0000259" key="2">
    <source>
        <dbReference type="PROSITE" id="PS51819"/>
    </source>
</evidence>
<evidence type="ECO:0000313" key="4">
    <source>
        <dbReference type="Proteomes" id="UP000259273"/>
    </source>
</evidence>
<feature type="non-terminal residue" evidence="3">
    <location>
        <position position="1"/>
    </location>
</feature>
<dbReference type="InterPro" id="IPR004360">
    <property type="entry name" value="Glyas_Fos-R_dOase_dom"/>
</dbReference>
<dbReference type="InterPro" id="IPR037523">
    <property type="entry name" value="VOC_core"/>
</dbReference>
<sequence length="297" mass="32442">NTLGLTGEIYPAGPEECKSFAQSLGFPDDYRIFVALTSLTGAPPWIDTVEFRDRSFRDDRPYPSLNHIGMAYATYATTDLNGDYAYLTEQGVEFVSQPAMAPNGERFVFLKDPDGTFLKLIEESGSATAGPDLVRLVNTNMNVADLQRSRQFYRLLGFTEVESASQNGYGQFARAHGFDSGIAFMGVDVSLPGTDRPLPSGGDPRGTLQLRQWGLPYDDAPPYWPPVNHLGIDRIAFYVDDLNATIAEMNRLGFEPVGPIGGGANVGDVGIVFYYDPDGIKVEFWGPVSEPNPNSAC</sequence>
<dbReference type="Proteomes" id="UP000259273">
    <property type="component" value="Unassembled WGS sequence"/>
</dbReference>
<name>A0A3C1KRX4_9GAMM</name>
<dbReference type="InterPro" id="IPR051785">
    <property type="entry name" value="MMCE/EMCE_epimerase"/>
</dbReference>
<gene>
    <name evidence="3" type="ORF">DCP75_15520</name>
</gene>
<dbReference type="InterPro" id="IPR029068">
    <property type="entry name" value="Glyas_Bleomycin-R_OHBP_Dase"/>
</dbReference>
<feature type="domain" description="VOC" evidence="2">
    <location>
        <begin position="135"/>
        <end position="287"/>
    </location>
</feature>
<evidence type="ECO:0000256" key="1">
    <source>
        <dbReference type="ARBA" id="ARBA00022723"/>
    </source>
</evidence>
<dbReference type="PANTHER" id="PTHR43048:SF3">
    <property type="entry name" value="METHYLMALONYL-COA EPIMERASE, MITOCHONDRIAL"/>
    <property type="match status" value="1"/>
</dbReference>
<feature type="domain" description="VOC" evidence="2">
    <location>
        <begin position="2"/>
        <end position="123"/>
    </location>
</feature>
<keyword evidence="1" id="KW-0479">Metal-binding</keyword>
<dbReference type="SUPFAM" id="SSF54593">
    <property type="entry name" value="Glyoxalase/Bleomycin resistance protein/Dihydroxybiphenyl dioxygenase"/>
    <property type="match status" value="2"/>
</dbReference>
<reference evidence="3 4" key="1">
    <citation type="journal article" date="2018" name="Nat. Biotechnol.">
        <title>A standardized bacterial taxonomy based on genome phylogeny substantially revises the tree of life.</title>
        <authorList>
            <person name="Parks D.H."/>
            <person name="Chuvochina M."/>
            <person name="Waite D.W."/>
            <person name="Rinke C."/>
            <person name="Skarshewski A."/>
            <person name="Chaumeil P.A."/>
            <person name="Hugenholtz P."/>
        </authorList>
    </citation>
    <scope>NUCLEOTIDE SEQUENCE [LARGE SCALE GENOMIC DNA]</scope>
    <source>
        <strain evidence="3">UBA9158</strain>
    </source>
</reference>
<dbReference type="GO" id="GO:0046491">
    <property type="term" value="P:L-methylmalonyl-CoA metabolic process"/>
    <property type="evidence" value="ECO:0007669"/>
    <property type="project" value="TreeGrafter"/>
</dbReference>
<proteinExistence type="predicted"/>
<dbReference type="GO" id="GO:0046872">
    <property type="term" value="F:metal ion binding"/>
    <property type="evidence" value="ECO:0007669"/>
    <property type="project" value="UniProtKB-KW"/>
</dbReference>
<dbReference type="PROSITE" id="PS51819">
    <property type="entry name" value="VOC"/>
    <property type="match status" value="2"/>
</dbReference>
<dbReference type="Pfam" id="PF00903">
    <property type="entry name" value="Glyoxalase"/>
    <property type="match status" value="2"/>
</dbReference>